<organism evidence="3 4">
    <name type="scientific">Pseudomonas nitroreducens</name>
    <dbReference type="NCBI Taxonomy" id="46680"/>
    <lineage>
        <taxon>Bacteria</taxon>
        <taxon>Pseudomonadati</taxon>
        <taxon>Pseudomonadota</taxon>
        <taxon>Gammaproteobacteria</taxon>
        <taxon>Pseudomonadales</taxon>
        <taxon>Pseudomonadaceae</taxon>
        <taxon>Pseudomonas</taxon>
    </lineage>
</organism>
<evidence type="ECO:0000313" key="3">
    <source>
        <dbReference type="EMBL" id="TLP73682.1"/>
    </source>
</evidence>
<reference evidence="3 4" key="1">
    <citation type="submission" date="2019-05" db="EMBL/GenBank/DDBJ databases">
        <authorList>
            <person name="Moore K."/>
            <person name="O'Neill P."/>
            <person name="Farbos A."/>
            <person name="Studholme D.J."/>
        </authorList>
    </citation>
    <scope>NUCLEOTIDE SEQUENCE [LARGE SCALE GENOMIC DNA]</scope>
    <source>
        <strain evidence="3 4">DSM 9128</strain>
    </source>
</reference>
<evidence type="ECO:0000256" key="1">
    <source>
        <dbReference type="ARBA" id="ARBA00023002"/>
    </source>
</evidence>
<proteinExistence type="predicted"/>
<dbReference type="PANTHER" id="PTHR14239">
    <property type="entry name" value="DUDULIN-RELATED"/>
    <property type="match status" value="1"/>
</dbReference>
<dbReference type="RefSeq" id="WP_138214650.1">
    <property type="nucleotide sequence ID" value="NZ_VASG01000004.1"/>
</dbReference>
<name>A0A5R9A4T2_PSENT</name>
<dbReference type="InterPro" id="IPR036291">
    <property type="entry name" value="NAD(P)-bd_dom_sf"/>
</dbReference>
<evidence type="ECO:0000259" key="2">
    <source>
        <dbReference type="Pfam" id="PF03807"/>
    </source>
</evidence>
<protein>
    <submittedName>
        <fullName evidence="3">NADP oxidoreductase</fullName>
    </submittedName>
</protein>
<dbReference type="Pfam" id="PF03807">
    <property type="entry name" value="F420_oxidored"/>
    <property type="match status" value="1"/>
</dbReference>
<reference evidence="4" key="2">
    <citation type="submission" date="2019-06" db="EMBL/GenBank/DDBJ databases">
        <title>AzeR, a transcriptional regulator that responds to azelaic acid in Pseudomonas nitroreducens.</title>
        <authorList>
            <person name="Bez C."/>
            <person name="Javvadi S.G."/>
            <person name="Bertani I."/>
            <person name="Devescovi G."/>
            <person name="Studholme D.J."/>
            <person name="Geller A."/>
            <person name="Levy A."/>
            <person name="Venturi V."/>
        </authorList>
    </citation>
    <scope>NUCLEOTIDE SEQUENCE [LARGE SCALE GENOMIC DNA]</scope>
    <source>
        <strain evidence="4">DSM 9128</strain>
    </source>
</reference>
<feature type="domain" description="Pyrroline-5-carboxylate reductase catalytic N-terminal" evidence="2">
    <location>
        <begin position="2"/>
        <end position="88"/>
    </location>
</feature>
<sequence length="217" mass="22987">MRIGIIGAGFIGRAIAALAGKNGCEVMLSNSRGPHTLASSAASLGCQVGTVEQAASFGELVLLAIPFGRYPELPVDAFAGKVVLDAGNYYPQRDGQFATLESRQTSTSELLAQHLVGARVVKAFNAILERDLLTDARPAGAADRRALPIAGDDLQAKQAVSDLHERLGYDVVDAGALAEGRRFERARPAYCRRLDSVGLRAALADVGPDQIEGSWRE</sequence>
<dbReference type="AlphaFoldDB" id="A0A5R9A4T2"/>
<evidence type="ECO:0000313" key="4">
    <source>
        <dbReference type="Proteomes" id="UP000307510"/>
    </source>
</evidence>
<dbReference type="Gene3D" id="3.40.50.720">
    <property type="entry name" value="NAD(P)-binding Rossmann-like Domain"/>
    <property type="match status" value="1"/>
</dbReference>
<keyword evidence="1" id="KW-0560">Oxidoreductase</keyword>
<dbReference type="InterPro" id="IPR028939">
    <property type="entry name" value="P5C_Rdtase_cat_N"/>
</dbReference>
<dbReference type="EMBL" id="VASG01000004">
    <property type="protein sequence ID" value="TLP73682.1"/>
    <property type="molecule type" value="Genomic_DNA"/>
</dbReference>
<comment type="caution">
    <text evidence="3">The sequence shown here is derived from an EMBL/GenBank/DDBJ whole genome shotgun (WGS) entry which is preliminary data.</text>
</comment>
<dbReference type="SUPFAM" id="SSF51735">
    <property type="entry name" value="NAD(P)-binding Rossmann-fold domains"/>
    <property type="match status" value="1"/>
</dbReference>
<gene>
    <name evidence="3" type="ORF">FEA48_15720</name>
</gene>
<dbReference type="Proteomes" id="UP000307510">
    <property type="component" value="Unassembled WGS sequence"/>
</dbReference>
<accession>A0A5R9A4T2</accession>
<dbReference type="InterPro" id="IPR051267">
    <property type="entry name" value="STEAP_metalloreductase"/>
</dbReference>
<dbReference type="GO" id="GO:0016491">
    <property type="term" value="F:oxidoreductase activity"/>
    <property type="evidence" value="ECO:0007669"/>
    <property type="project" value="UniProtKB-KW"/>
</dbReference>